<organism evidence="2 3">
    <name type="scientific">Microvirga terrae</name>
    <dbReference type="NCBI Taxonomy" id="2740529"/>
    <lineage>
        <taxon>Bacteria</taxon>
        <taxon>Pseudomonadati</taxon>
        <taxon>Pseudomonadota</taxon>
        <taxon>Alphaproteobacteria</taxon>
        <taxon>Hyphomicrobiales</taxon>
        <taxon>Methylobacteriaceae</taxon>
        <taxon>Microvirga</taxon>
    </lineage>
</organism>
<keyword evidence="1" id="KW-0812">Transmembrane</keyword>
<gene>
    <name evidence="2" type="ORF">HPT29_008860</name>
</gene>
<keyword evidence="1" id="KW-1133">Transmembrane helix</keyword>
<dbReference type="RefSeq" id="WP_173947628.1">
    <property type="nucleotide sequence ID" value="NZ_CP102845.1"/>
</dbReference>
<name>A0ABY5RY69_9HYPH</name>
<keyword evidence="1" id="KW-0472">Membrane</keyword>
<sequence>MANKRSHLTSCEAAARDGLARRLGLPVVPTLLGALAILNVASVVMVLME</sequence>
<evidence type="ECO:0000313" key="2">
    <source>
        <dbReference type="EMBL" id="UVF21214.1"/>
    </source>
</evidence>
<protein>
    <submittedName>
        <fullName evidence="2">Uncharacterized protein</fullName>
    </submittedName>
</protein>
<keyword evidence="3" id="KW-1185">Reference proteome</keyword>
<feature type="transmembrane region" description="Helical" evidence="1">
    <location>
        <begin position="27"/>
        <end position="48"/>
    </location>
</feature>
<dbReference type="Proteomes" id="UP001017257">
    <property type="component" value="Chromosome"/>
</dbReference>
<evidence type="ECO:0000313" key="3">
    <source>
        <dbReference type="Proteomes" id="UP001017257"/>
    </source>
</evidence>
<evidence type="ECO:0000256" key="1">
    <source>
        <dbReference type="SAM" id="Phobius"/>
    </source>
</evidence>
<proteinExistence type="predicted"/>
<dbReference type="EMBL" id="CP102845">
    <property type="protein sequence ID" value="UVF21214.1"/>
    <property type="molecule type" value="Genomic_DNA"/>
</dbReference>
<reference evidence="2" key="1">
    <citation type="submission" date="2022-08" db="EMBL/GenBank/DDBJ databases">
        <title>Microvirga terrae sp. nov., isolated from soil.</title>
        <authorList>
            <person name="Kim K.H."/>
            <person name="Seo Y.L."/>
            <person name="Kim J.M."/>
            <person name="Lee J.K."/>
            <person name="Han D.M."/>
            <person name="Jeon C.O."/>
        </authorList>
    </citation>
    <scope>NUCLEOTIDE SEQUENCE</scope>
    <source>
        <strain evidence="2">R24</strain>
    </source>
</reference>
<accession>A0ABY5RY69</accession>